<organism evidence="8 9">
    <name type="scientific">Pectinatus cerevisiiphilus</name>
    <dbReference type="NCBI Taxonomy" id="86956"/>
    <lineage>
        <taxon>Bacteria</taxon>
        <taxon>Bacillati</taxon>
        <taxon>Bacillota</taxon>
        <taxon>Negativicutes</taxon>
        <taxon>Selenomonadales</taxon>
        <taxon>Selenomonadaceae</taxon>
        <taxon>Pectinatus</taxon>
    </lineage>
</organism>
<accession>A0A4R3KCL4</accession>
<dbReference type="AlphaFoldDB" id="A0A4R3KCL4"/>
<evidence type="ECO:0000313" key="9">
    <source>
        <dbReference type="Proteomes" id="UP000295188"/>
    </source>
</evidence>
<evidence type="ECO:0000256" key="4">
    <source>
        <dbReference type="ARBA" id="ARBA00022989"/>
    </source>
</evidence>
<dbReference type="Pfam" id="PF04977">
    <property type="entry name" value="DivIC"/>
    <property type="match status" value="1"/>
</dbReference>
<gene>
    <name evidence="7" type="primary">ftsL</name>
    <name evidence="8" type="ORF">EDC37_10326</name>
</gene>
<keyword evidence="2 7" id="KW-0132">Cell division</keyword>
<evidence type="ECO:0000256" key="5">
    <source>
        <dbReference type="ARBA" id="ARBA00023136"/>
    </source>
</evidence>
<evidence type="ECO:0000256" key="3">
    <source>
        <dbReference type="ARBA" id="ARBA00022692"/>
    </source>
</evidence>
<evidence type="ECO:0000256" key="1">
    <source>
        <dbReference type="ARBA" id="ARBA00022475"/>
    </source>
</evidence>
<dbReference type="GO" id="GO:0043093">
    <property type="term" value="P:FtsZ-dependent cytokinesis"/>
    <property type="evidence" value="ECO:0007669"/>
    <property type="project" value="UniProtKB-UniRule"/>
</dbReference>
<keyword evidence="6 7" id="KW-0131">Cell cycle</keyword>
<comment type="function">
    <text evidence="7">Essential cell division protein.</text>
</comment>
<dbReference type="InterPro" id="IPR011922">
    <property type="entry name" value="Cell_div_FtsL"/>
</dbReference>
<dbReference type="GO" id="GO:0005886">
    <property type="term" value="C:plasma membrane"/>
    <property type="evidence" value="ECO:0007669"/>
    <property type="project" value="UniProtKB-SubCell"/>
</dbReference>
<dbReference type="Proteomes" id="UP000295188">
    <property type="component" value="Unassembled WGS sequence"/>
</dbReference>
<dbReference type="HAMAP" id="MF_00910">
    <property type="entry name" value="FtsL"/>
    <property type="match status" value="1"/>
</dbReference>
<evidence type="ECO:0000256" key="7">
    <source>
        <dbReference type="HAMAP-Rule" id="MF_00910"/>
    </source>
</evidence>
<name>A0A4R3KCL4_9FIRM</name>
<protein>
    <recommendedName>
        <fullName evidence="7">Cell division protein FtsL</fullName>
    </recommendedName>
</protein>
<proteinExistence type="inferred from homology"/>
<comment type="subcellular location">
    <subcellularLocation>
        <location evidence="7">Cell membrane</location>
        <topology evidence="7">Single-pass type II membrane protein</topology>
    </subcellularLocation>
    <text evidence="7">Localizes to the division septum where it forms a ring structure.</text>
</comment>
<evidence type="ECO:0000256" key="2">
    <source>
        <dbReference type="ARBA" id="ARBA00022618"/>
    </source>
</evidence>
<dbReference type="EMBL" id="SMAA01000003">
    <property type="protein sequence ID" value="TCS80857.1"/>
    <property type="molecule type" value="Genomic_DNA"/>
</dbReference>
<comment type="similarity">
    <text evidence="7">Belongs to the FtsL family.</text>
</comment>
<reference evidence="8 9" key="1">
    <citation type="submission" date="2019-03" db="EMBL/GenBank/DDBJ databases">
        <title>Genomic Encyclopedia of Type Strains, Phase IV (KMG-IV): sequencing the most valuable type-strain genomes for metagenomic binning, comparative biology and taxonomic classification.</title>
        <authorList>
            <person name="Goeker M."/>
        </authorList>
    </citation>
    <scope>NUCLEOTIDE SEQUENCE [LARGE SCALE GENOMIC DNA]</scope>
    <source>
        <strain evidence="8 9">DSM 20467</strain>
    </source>
</reference>
<dbReference type="GO" id="GO:0032153">
    <property type="term" value="C:cell division site"/>
    <property type="evidence" value="ECO:0007669"/>
    <property type="project" value="UniProtKB-UniRule"/>
</dbReference>
<keyword evidence="4 7" id="KW-1133">Transmembrane helix</keyword>
<comment type="caution">
    <text evidence="8">The sequence shown here is derived from an EMBL/GenBank/DDBJ whole genome shotgun (WGS) entry which is preliminary data.</text>
</comment>
<evidence type="ECO:0000313" key="8">
    <source>
        <dbReference type="EMBL" id="TCS80857.1"/>
    </source>
</evidence>
<feature type="transmembrane region" description="Helical" evidence="7">
    <location>
        <begin position="44"/>
        <end position="64"/>
    </location>
</feature>
<keyword evidence="9" id="KW-1185">Reference proteome</keyword>
<evidence type="ECO:0000256" key="6">
    <source>
        <dbReference type="ARBA" id="ARBA00023306"/>
    </source>
</evidence>
<sequence length="129" mass="14533">MSRYYSYGNLAEKSTVKKQSPTRSYMSRSKQRTVGSKVNLNSKLRLQCLVLVVLVSAMGMFITFRNGIAAKQGYELVKMKQSVAMLEKDNARLKLDIAGLKSPERIKKIAVNELGMVLPSKVYFANKNH</sequence>
<keyword evidence="1 7" id="KW-1003">Cell membrane</keyword>
<dbReference type="RefSeq" id="WP_165874437.1">
    <property type="nucleotide sequence ID" value="NZ_SMAA01000003.1"/>
</dbReference>
<dbReference type="InterPro" id="IPR007060">
    <property type="entry name" value="FtsL/DivIC"/>
</dbReference>
<keyword evidence="3 7" id="KW-0812">Transmembrane</keyword>
<keyword evidence="5 7" id="KW-0472">Membrane</keyword>